<dbReference type="GO" id="GO:0016020">
    <property type="term" value="C:membrane"/>
    <property type="evidence" value="ECO:0007669"/>
    <property type="project" value="UniProtKB-SubCell"/>
</dbReference>
<keyword evidence="8" id="KW-1185">Reference proteome</keyword>
<dbReference type="AlphaFoldDB" id="A0A016VYG0"/>
<keyword evidence="3 5" id="KW-1133">Transmembrane helix</keyword>
<evidence type="ECO:0000256" key="5">
    <source>
        <dbReference type="SAM" id="Phobius"/>
    </source>
</evidence>
<dbReference type="PROSITE" id="PS00236">
    <property type="entry name" value="NEUROTR_ION_CHANNEL"/>
    <property type="match status" value="1"/>
</dbReference>
<accession>A0A016VYG0</accession>
<dbReference type="PANTHER" id="PTHR18945">
    <property type="entry name" value="NEUROTRANSMITTER GATED ION CHANNEL"/>
    <property type="match status" value="1"/>
</dbReference>
<dbReference type="InterPro" id="IPR006201">
    <property type="entry name" value="Neur_channel"/>
</dbReference>
<comment type="subcellular location">
    <subcellularLocation>
        <location evidence="1">Membrane</location>
        <topology evidence="1">Multi-pass membrane protein</topology>
    </subcellularLocation>
</comment>
<keyword evidence="2 5" id="KW-0812">Transmembrane</keyword>
<sequence length="328" mass="37635">MKLDEVMPIEERMADLRYDGTVRISNPSIGQRWQYSAIQVTYPCPLRIDSFPYDVQVCNLTIGPWNFNNEEVIVQSSTNYIEGAPQQFEGNSEWELSSIRAYSQLQPDSDETIYSSVVYQIELKRKPVYYVLVIQAPTFIMTTLTIFGIFTPFSNTPERREKVTLGLNMFVSISMMLNLVADMMPKASRLPLLGNYILAQIFVCAGAVLVSIVTLILHQRCHTRCLTPPQWLIRFLFCACCKKQIHPSSNDPPPYSVCKETPTVEILENPELLETVEKATIALRSTIDRLEHEDDIRLTWIRVFDRIDMVCLIAFQLLNVVSSTLFMR</sequence>
<feature type="domain" description="Neurotransmitter-gated ion-channel ligand-binding" evidence="6">
    <location>
        <begin position="30"/>
        <end position="127"/>
    </location>
</feature>
<dbReference type="EMBL" id="JARK01001339">
    <property type="protein sequence ID" value="EYC32371.1"/>
    <property type="molecule type" value="Genomic_DNA"/>
</dbReference>
<dbReference type="Gene3D" id="1.20.58.390">
    <property type="entry name" value="Neurotransmitter-gated ion-channel transmembrane domain"/>
    <property type="match status" value="1"/>
</dbReference>
<evidence type="ECO:0000313" key="8">
    <source>
        <dbReference type="Proteomes" id="UP000024635"/>
    </source>
</evidence>
<dbReference type="Pfam" id="PF02931">
    <property type="entry name" value="Neur_chan_LBD"/>
    <property type="match status" value="1"/>
</dbReference>
<dbReference type="InterPro" id="IPR036734">
    <property type="entry name" value="Neur_chan_lig-bd_sf"/>
</dbReference>
<name>A0A016VYG0_9BILA</name>
<feature type="transmembrane region" description="Helical" evidence="5">
    <location>
        <begin position="193"/>
        <end position="217"/>
    </location>
</feature>
<evidence type="ECO:0000256" key="3">
    <source>
        <dbReference type="ARBA" id="ARBA00022989"/>
    </source>
</evidence>
<dbReference type="Gene3D" id="2.70.170.10">
    <property type="entry name" value="Neurotransmitter-gated ion-channel ligand-binding domain"/>
    <property type="match status" value="1"/>
</dbReference>
<evidence type="ECO:0000256" key="2">
    <source>
        <dbReference type="ARBA" id="ARBA00022692"/>
    </source>
</evidence>
<organism evidence="7 8">
    <name type="scientific">Ancylostoma ceylanicum</name>
    <dbReference type="NCBI Taxonomy" id="53326"/>
    <lineage>
        <taxon>Eukaryota</taxon>
        <taxon>Metazoa</taxon>
        <taxon>Ecdysozoa</taxon>
        <taxon>Nematoda</taxon>
        <taxon>Chromadorea</taxon>
        <taxon>Rhabditida</taxon>
        <taxon>Rhabditina</taxon>
        <taxon>Rhabditomorpha</taxon>
        <taxon>Strongyloidea</taxon>
        <taxon>Ancylostomatidae</taxon>
        <taxon>Ancylostomatinae</taxon>
        <taxon>Ancylostoma</taxon>
    </lineage>
</organism>
<evidence type="ECO:0000313" key="7">
    <source>
        <dbReference type="EMBL" id="EYC32371.1"/>
    </source>
</evidence>
<dbReference type="InterPro" id="IPR036719">
    <property type="entry name" value="Neuro-gated_channel_TM_sf"/>
</dbReference>
<dbReference type="InterPro" id="IPR018000">
    <property type="entry name" value="Neurotransmitter_ion_chnl_CS"/>
</dbReference>
<dbReference type="SUPFAM" id="SSF90112">
    <property type="entry name" value="Neurotransmitter-gated ion-channel transmembrane pore"/>
    <property type="match status" value="1"/>
</dbReference>
<dbReference type="OrthoDB" id="6097796at2759"/>
<proteinExistence type="predicted"/>
<evidence type="ECO:0000256" key="4">
    <source>
        <dbReference type="ARBA" id="ARBA00023136"/>
    </source>
</evidence>
<dbReference type="CDD" id="cd19051">
    <property type="entry name" value="LGIC_TM_cation"/>
    <property type="match status" value="1"/>
</dbReference>
<keyword evidence="4 5" id="KW-0472">Membrane</keyword>
<dbReference type="InterPro" id="IPR006202">
    <property type="entry name" value="Neur_chan_lig-bd"/>
</dbReference>
<reference evidence="8" key="1">
    <citation type="journal article" date="2015" name="Nat. Genet.">
        <title>The genome and transcriptome of the zoonotic hookworm Ancylostoma ceylanicum identify infection-specific gene families.</title>
        <authorList>
            <person name="Schwarz E.M."/>
            <person name="Hu Y."/>
            <person name="Antoshechkin I."/>
            <person name="Miller M.M."/>
            <person name="Sternberg P.W."/>
            <person name="Aroian R.V."/>
        </authorList>
    </citation>
    <scope>NUCLEOTIDE SEQUENCE</scope>
    <source>
        <strain evidence="8">HY135</strain>
    </source>
</reference>
<comment type="caution">
    <text evidence="7">The sequence shown here is derived from an EMBL/GenBank/DDBJ whole genome shotgun (WGS) entry which is preliminary data.</text>
</comment>
<dbReference type="Proteomes" id="UP000024635">
    <property type="component" value="Unassembled WGS sequence"/>
</dbReference>
<dbReference type="FunFam" id="1.20.58.390:FF:000090">
    <property type="entry name" value="Ligand-Gated ion Channel"/>
    <property type="match status" value="1"/>
</dbReference>
<feature type="transmembrane region" description="Helical" evidence="5">
    <location>
        <begin position="163"/>
        <end position="181"/>
    </location>
</feature>
<dbReference type="GO" id="GO:0004888">
    <property type="term" value="F:transmembrane signaling receptor activity"/>
    <property type="evidence" value="ECO:0007669"/>
    <property type="project" value="InterPro"/>
</dbReference>
<evidence type="ECO:0000259" key="6">
    <source>
        <dbReference type="Pfam" id="PF02931"/>
    </source>
</evidence>
<dbReference type="InterPro" id="IPR038050">
    <property type="entry name" value="Neuro_actylchol_rec"/>
</dbReference>
<dbReference type="SUPFAM" id="SSF63712">
    <property type="entry name" value="Nicotinic receptor ligand binding domain-like"/>
    <property type="match status" value="1"/>
</dbReference>
<dbReference type="GO" id="GO:0005230">
    <property type="term" value="F:extracellular ligand-gated monoatomic ion channel activity"/>
    <property type="evidence" value="ECO:0007669"/>
    <property type="project" value="InterPro"/>
</dbReference>
<dbReference type="STRING" id="53326.A0A016VYG0"/>
<protein>
    <recommendedName>
        <fullName evidence="6">Neurotransmitter-gated ion-channel ligand-binding domain-containing protein</fullName>
    </recommendedName>
</protein>
<feature type="transmembrane region" description="Helical" evidence="5">
    <location>
        <begin position="128"/>
        <end position="151"/>
    </location>
</feature>
<evidence type="ECO:0000256" key="1">
    <source>
        <dbReference type="ARBA" id="ARBA00004141"/>
    </source>
</evidence>
<gene>
    <name evidence="7" type="primary">Acey_s0003.g1536</name>
    <name evidence="7" type="ORF">Y032_0003g1536</name>
</gene>